<dbReference type="Pfam" id="PF13181">
    <property type="entry name" value="TPR_8"/>
    <property type="match status" value="1"/>
</dbReference>
<dbReference type="SMART" id="SM00028">
    <property type="entry name" value="TPR"/>
    <property type="match status" value="3"/>
</dbReference>
<dbReference type="Gene3D" id="1.25.40.10">
    <property type="entry name" value="Tetratricopeptide repeat domain"/>
    <property type="match status" value="2"/>
</dbReference>
<dbReference type="AlphaFoldDB" id="U6GXP0"/>
<evidence type="ECO:0000256" key="3">
    <source>
        <dbReference type="PROSITE-ProRule" id="PRU00339"/>
    </source>
</evidence>
<proteinExistence type="predicted"/>
<evidence type="ECO:0000256" key="1">
    <source>
        <dbReference type="ARBA" id="ARBA00022737"/>
    </source>
</evidence>
<sequence length="390" mass="42550">MGNSPSSVAQPPILESELTTPSLQRHSHPCEDSCAYLVAAPRSQGTHVPDSYTLDVSSDATLCCSRTPRSGSVSFVSREEALVKARYYKERNPELAKQAYLFALGLQPANFPGKLRNAEGFNEGGSCGCSFVRCNIPQPVGSCGTSDQFSHSTVHECGNEEPMQKMRSAEFASTAFTSGNVSRLHTDDLDELVVNNPAAKRLHIGGISAYTTGKEGICQLDDSDFRAEIHAELAQLYLSCGEPRKAMECYQCAAMLAPHQLAYAYRRGVVLHQVGERDRAISCFREVLQNDSTYKPAIFNLGVCLAEDPATRSEALGTFQHLLSIDPNNENVLDIIADIHEQEGRVAEAYAVKQRVVTLDPSNFRAGRDLARLESTLLDRGGIPGYVTLN</sequence>
<keyword evidence="1" id="KW-0677">Repeat</keyword>
<dbReference type="RefSeq" id="XP_013246638.1">
    <property type="nucleotide sequence ID" value="XM_013391184.1"/>
</dbReference>
<keyword evidence="5" id="KW-1185">Reference proteome</keyword>
<dbReference type="OrthoDB" id="420945at2759"/>
<evidence type="ECO:0000313" key="4">
    <source>
        <dbReference type="EMBL" id="CDI84382.1"/>
    </source>
</evidence>
<dbReference type="GeneID" id="25269606"/>
<organism evidence="4 5">
    <name type="scientific">Eimeria acervulina</name>
    <name type="common">Coccidian parasite</name>
    <dbReference type="NCBI Taxonomy" id="5801"/>
    <lineage>
        <taxon>Eukaryota</taxon>
        <taxon>Sar</taxon>
        <taxon>Alveolata</taxon>
        <taxon>Apicomplexa</taxon>
        <taxon>Conoidasida</taxon>
        <taxon>Coccidia</taxon>
        <taxon>Eucoccidiorida</taxon>
        <taxon>Eimeriorina</taxon>
        <taxon>Eimeriidae</taxon>
        <taxon>Eimeria</taxon>
    </lineage>
</organism>
<reference evidence="4" key="2">
    <citation type="submission" date="2013-10" db="EMBL/GenBank/DDBJ databases">
        <authorList>
            <person name="Aslett M."/>
        </authorList>
    </citation>
    <scope>NUCLEOTIDE SEQUENCE</scope>
    <source>
        <strain evidence="4">Houghton</strain>
    </source>
</reference>
<reference evidence="4" key="1">
    <citation type="submission" date="2013-10" db="EMBL/GenBank/DDBJ databases">
        <title>Genomic analysis of the causative agents of coccidiosis in chickens.</title>
        <authorList>
            <person name="Reid A.J."/>
            <person name="Blake D."/>
            <person name="Billington K."/>
            <person name="Browne H."/>
            <person name="Dunn M."/>
            <person name="Hung S."/>
            <person name="Kawahara F."/>
            <person name="Miranda-Saavedra D."/>
            <person name="Mourier T."/>
            <person name="Nagra H."/>
            <person name="Otto T.D."/>
            <person name="Rawlings N."/>
            <person name="Sanchez A."/>
            <person name="Sanders M."/>
            <person name="Subramaniam C."/>
            <person name="Tay Y."/>
            <person name="Dear P."/>
            <person name="Doerig C."/>
            <person name="Gruber A."/>
            <person name="Parkinson J."/>
            <person name="Shirley M."/>
            <person name="Wan K.L."/>
            <person name="Berriman M."/>
            <person name="Tomley F."/>
            <person name="Pain A."/>
        </authorList>
    </citation>
    <scope>NUCLEOTIDE SEQUENCE</scope>
    <source>
        <strain evidence="4">Houghton</strain>
    </source>
</reference>
<evidence type="ECO:0000313" key="5">
    <source>
        <dbReference type="Proteomes" id="UP000018050"/>
    </source>
</evidence>
<dbReference type="EMBL" id="HG673666">
    <property type="protein sequence ID" value="CDI84382.1"/>
    <property type="molecule type" value="Genomic_DNA"/>
</dbReference>
<dbReference type="VEuPathDB" id="ToxoDB:EAH_00015360"/>
<keyword evidence="2 3" id="KW-0802">TPR repeat</keyword>
<dbReference type="InterPro" id="IPR019734">
    <property type="entry name" value="TPR_rpt"/>
</dbReference>
<dbReference type="PROSITE" id="PS50005">
    <property type="entry name" value="TPR"/>
    <property type="match status" value="1"/>
</dbReference>
<dbReference type="InterPro" id="IPR011990">
    <property type="entry name" value="TPR-like_helical_dom_sf"/>
</dbReference>
<feature type="repeat" description="TPR" evidence="3">
    <location>
        <begin position="227"/>
        <end position="260"/>
    </location>
</feature>
<name>U6GXP0_EIMAC</name>
<dbReference type="OMA" id="YKPAIFN"/>
<accession>U6GXP0</accession>
<protein>
    <submittedName>
        <fullName evidence="4">TPR domain-containing protein, putative</fullName>
    </submittedName>
</protein>
<evidence type="ECO:0000256" key="2">
    <source>
        <dbReference type="ARBA" id="ARBA00022803"/>
    </source>
</evidence>
<dbReference type="InterPro" id="IPR051012">
    <property type="entry name" value="CellSynth/LPSAsmb/PSIAsmb"/>
</dbReference>
<gene>
    <name evidence="4" type="ORF">EAH_00015360</name>
</gene>
<dbReference type="Proteomes" id="UP000018050">
    <property type="component" value="Unassembled WGS sequence"/>
</dbReference>
<dbReference type="PANTHER" id="PTHR45586:SF1">
    <property type="entry name" value="LIPOPOLYSACCHARIDE ASSEMBLY PROTEIN B"/>
    <property type="match status" value="1"/>
</dbReference>
<dbReference type="SUPFAM" id="SSF48452">
    <property type="entry name" value="TPR-like"/>
    <property type="match status" value="1"/>
</dbReference>
<dbReference type="PANTHER" id="PTHR45586">
    <property type="entry name" value="TPR REPEAT-CONTAINING PROTEIN PA4667"/>
    <property type="match status" value="1"/>
</dbReference>